<keyword evidence="2" id="KW-0347">Helicase</keyword>
<evidence type="ECO:0000313" key="6">
    <source>
        <dbReference type="Proteomes" id="UP000612585"/>
    </source>
</evidence>
<sequence>MPDGMTGDPDLIRVSAKDLNDQAACPEQLAAKVRPAVKLRVYPRRPDPRYETFPLGRLMDVLNQHEFKGIALRDALDALTDDQTLHAGTLTWIRHAAECYIASSAEGGDDPLEAVQDHWVTQRSGQRPEPTWEMYAWGRRYRTADGALREFRFLRLGRAGDWSRPSSQIAVAAYTTAVGEPAAWPKPWSEPFRLSAAPRAERVRVVEVGLLDGSRAVLFDGTVAQAEEYFAVHGRSSIRPLEGGGDRIPSADCLDCKQLTSCDAVNRAPHLLGIAGRAGQPLRSYAIRDGRAHAACPAQQHLRSIRLPKLNEYGPEAERGLAVHDMLKNAHSRTPRRCCTAEDLPADPGNWAAGGRQLTGDLAQGGAQMLRRHRQICPYLHHDQITGATAEPQLSFYDTVANVLVLATPDLLYAEGPARVWREVKTKERHRWMGDDMLQFYPQLALGVVILASNLLGGDTRQHRIELETLTPTSSNIELLDVGDPEVVAKARVIVAALAEPWHRDDLAVTKPGPDCQMCPVRMWCPDFPGSDDGPPIDLRSAETEA</sequence>
<evidence type="ECO:0000256" key="3">
    <source>
        <dbReference type="ARBA" id="ARBA00023204"/>
    </source>
</evidence>
<evidence type="ECO:0000313" key="5">
    <source>
        <dbReference type="EMBL" id="GIJ63670.1"/>
    </source>
</evidence>
<dbReference type="EMBL" id="BOPG01000101">
    <property type="protein sequence ID" value="GIJ63670.1"/>
    <property type="molecule type" value="Genomic_DNA"/>
</dbReference>
<dbReference type="GO" id="GO:0006281">
    <property type="term" value="P:DNA repair"/>
    <property type="evidence" value="ECO:0007669"/>
    <property type="project" value="UniProtKB-KW"/>
</dbReference>
<accession>A0A8J4E645</accession>
<keyword evidence="2" id="KW-0067">ATP-binding</keyword>
<keyword evidence="2" id="KW-0378">Hydrolase</keyword>
<name>A0A8J4E645_9ACTN</name>
<organism evidence="5 6">
    <name type="scientific">Virgisporangium aurantiacum</name>
    <dbReference type="NCBI Taxonomy" id="175570"/>
    <lineage>
        <taxon>Bacteria</taxon>
        <taxon>Bacillati</taxon>
        <taxon>Actinomycetota</taxon>
        <taxon>Actinomycetes</taxon>
        <taxon>Micromonosporales</taxon>
        <taxon>Micromonosporaceae</taxon>
        <taxon>Virgisporangium</taxon>
    </lineage>
</organism>
<gene>
    <name evidence="5" type="ORF">Vau01_111860</name>
</gene>
<comment type="caution">
    <text evidence="5">The sequence shown here is derived from an EMBL/GenBank/DDBJ whole genome shotgun (WGS) entry which is preliminary data.</text>
</comment>
<keyword evidence="1" id="KW-0227">DNA damage</keyword>
<dbReference type="Proteomes" id="UP000612585">
    <property type="component" value="Unassembled WGS sequence"/>
</dbReference>
<protein>
    <recommendedName>
        <fullName evidence="4">PD-(D/E)XK endonuclease-like domain-containing protein</fullName>
    </recommendedName>
</protein>
<evidence type="ECO:0000256" key="1">
    <source>
        <dbReference type="ARBA" id="ARBA00022763"/>
    </source>
</evidence>
<evidence type="ECO:0000256" key="2">
    <source>
        <dbReference type="ARBA" id="ARBA00022806"/>
    </source>
</evidence>
<dbReference type="Pfam" id="PF12705">
    <property type="entry name" value="PDDEXK_1"/>
    <property type="match status" value="1"/>
</dbReference>
<keyword evidence="3" id="KW-0234">DNA repair</keyword>
<keyword evidence="6" id="KW-1185">Reference proteome</keyword>
<dbReference type="GO" id="GO:0004386">
    <property type="term" value="F:helicase activity"/>
    <property type="evidence" value="ECO:0007669"/>
    <property type="project" value="UniProtKB-KW"/>
</dbReference>
<feature type="domain" description="PD-(D/E)XK endonuclease-like" evidence="4">
    <location>
        <begin position="294"/>
        <end position="526"/>
    </location>
</feature>
<keyword evidence="2" id="KW-0547">Nucleotide-binding</keyword>
<reference evidence="5" key="1">
    <citation type="submission" date="2021-01" db="EMBL/GenBank/DDBJ databases">
        <title>Whole genome shotgun sequence of Virgisporangium aurantiacum NBRC 16421.</title>
        <authorList>
            <person name="Komaki H."/>
            <person name="Tamura T."/>
        </authorList>
    </citation>
    <scope>NUCLEOTIDE SEQUENCE</scope>
    <source>
        <strain evidence="5">NBRC 16421</strain>
    </source>
</reference>
<evidence type="ECO:0000259" key="4">
    <source>
        <dbReference type="Pfam" id="PF12705"/>
    </source>
</evidence>
<dbReference type="InterPro" id="IPR038726">
    <property type="entry name" value="PDDEXK_AddAB-type"/>
</dbReference>
<proteinExistence type="predicted"/>
<dbReference type="AlphaFoldDB" id="A0A8J4E645"/>